<accession>A0ABW0YHM2</accession>
<feature type="transmembrane region" description="Helical" evidence="6">
    <location>
        <begin position="105"/>
        <end position="125"/>
    </location>
</feature>
<evidence type="ECO:0000256" key="5">
    <source>
        <dbReference type="ARBA" id="ARBA00023136"/>
    </source>
</evidence>
<proteinExistence type="predicted"/>
<keyword evidence="3" id="KW-0201">Cytochrome c-type biogenesis</keyword>
<keyword evidence="2 6" id="KW-0812">Transmembrane</keyword>
<feature type="domain" description="Cytochrome c assembly protein" evidence="7">
    <location>
        <begin position="299"/>
        <end position="396"/>
    </location>
</feature>
<evidence type="ECO:0000259" key="7">
    <source>
        <dbReference type="Pfam" id="PF01578"/>
    </source>
</evidence>
<dbReference type="RefSeq" id="WP_385938800.1">
    <property type="nucleotide sequence ID" value="NZ_JBHSOZ010000003.1"/>
</dbReference>
<keyword evidence="4 6" id="KW-1133">Transmembrane helix</keyword>
<evidence type="ECO:0000256" key="6">
    <source>
        <dbReference type="SAM" id="Phobius"/>
    </source>
</evidence>
<evidence type="ECO:0000256" key="2">
    <source>
        <dbReference type="ARBA" id="ARBA00022692"/>
    </source>
</evidence>
<feature type="transmembrane region" description="Helical" evidence="6">
    <location>
        <begin position="6"/>
        <end position="27"/>
    </location>
</feature>
<dbReference type="InterPro" id="IPR002541">
    <property type="entry name" value="Cyt_c_assembly"/>
</dbReference>
<dbReference type="Proteomes" id="UP001596142">
    <property type="component" value="Unassembled WGS sequence"/>
</dbReference>
<evidence type="ECO:0000256" key="3">
    <source>
        <dbReference type="ARBA" id="ARBA00022748"/>
    </source>
</evidence>
<feature type="transmembrane region" description="Helical" evidence="6">
    <location>
        <begin position="343"/>
        <end position="359"/>
    </location>
</feature>
<reference evidence="9" key="1">
    <citation type="journal article" date="2019" name="Int. J. Syst. Evol. Microbiol.">
        <title>The Global Catalogue of Microorganisms (GCM) 10K type strain sequencing project: providing services to taxonomists for standard genome sequencing and annotation.</title>
        <authorList>
            <consortium name="The Broad Institute Genomics Platform"/>
            <consortium name="The Broad Institute Genome Sequencing Center for Infectious Disease"/>
            <person name="Wu L."/>
            <person name="Ma J."/>
        </authorList>
    </citation>
    <scope>NUCLEOTIDE SEQUENCE [LARGE SCALE GENOMIC DNA]</scope>
    <source>
        <strain evidence="9">CECT 7184</strain>
    </source>
</reference>
<sequence>MASISSALLLAAFFIYLIATVFFSLAVTGEHKQKEAKKNKKWDNVGFALATLGLVLQLGYFITRWIAAGHAPISNMFEYTVFLGMTISFGFLILHLIYKKSVLGLFTMPLVTIIIAYASVFPTEISPLIPALQTYWLQIHVSTTAIGQGILAIGFVAGLVYLIRVVDQSKRSKQTFWLEAIMFTMVSAVGIAFTLFLFSLLNYEVTFNWVNELETESQIDYQIPAIVGPHEGEFASSSNGNFGPLFETPSWMNGVESPRKFNTFLWSLVSGIILYSGLRVSLRKRISGAIQPLLSKTNPQLFDEVSYRSVVIGFPIFTLGGLIFAMIWAQIAWTRFWGWDPKEVWALITFLFYAAYLHLRLSRGWHGEKSAWLMVIGFAIIMFNLLFINLVVAGLHSYA</sequence>
<dbReference type="Pfam" id="PF01578">
    <property type="entry name" value="Cytochrom_C_asm"/>
    <property type="match status" value="2"/>
</dbReference>
<evidence type="ECO:0000313" key="9">
    <source>
        <dbReference type="Proteomes" id="UP001596142"/>
    </source>
</evidence>
<comment type="subcellular location">
    <subcellularLocation>
        <location evidence="1">Membrane</location>
        <topology evidence="1">Multi-pass membrane protein</topology>
    </subcellularLocation>
</comment>
<organism evidence="8 9">
    <name type="scientific">Thalassorhabdus alkalitolerans</name>
    <dbReference type="NCBI Taxonomy" id="2282697"/>
    <lineage>
        <taxon>Bacteria</taxon>
        <taxon>Bacillati</taxon>
        <taxon>Bacillota</taxon>
        <taxon>Bacilli</taxon>
        <taxon>Bacillales</taxon>
        <taxon>Bacillaceae</taxon>
        <taxon>Thalassorhabdus</taxon>
    </lineage>
</organism>
<gene>
    <name evidence="8" type="primary">ccsA</name>
    <name evidence="8" type="ORF">ACFPU1_03825</name>
</gene>
<protein>
    <submittedName>
        <fullName evidence="8">Cytochrome c biogenesis protein CcsA</fullName>
    </submittedName>
</protein>
<evidence type="ECO:0000313" key="8">
    <source>
        <dbReference type="EMBL" id="MFC5711900.1"/>
    </source>
</evidence>
<name>A0ABW0YHM2_9BACI</name>
<feature type="transmembrane region" description="Helical" evidence="6">
    <location>
        <begin position="310"/>
        <end position="331"/>
    </location>
</feature>
<keyword evidence="9" id="KW-1185">Reference proteome</keyword>
<dbReference type="PANTHER" id="PTHR30071">
    <property type="entry name" value="HEME EXPORTER PROTEIN C"/>
    <property type="match status" value="1"/>
</dbReference>
<feature type="transmembrane region" description="Helical" evidence="6">
    <location>
        <begin position="176"/>
        <end position="201"/>
    </location>
</feature>
<feature type="transmembrane region" description="Helical" evidence="6">
    <location>
        <begin position="47"/>
        <end position="67"/>
    </location>
</feature>
<evidence type="ECO:0000256" key="4">
    <source>
        <dbReference type="ARBA" id="ARBA00022989"/>
    </source>
</evidence>
<dbReference type="InterPro" id="IPR045062">
    <property type="entry name" value="Cyt_c_biogenesis_CcsA/CcmC"/>
</dbReference>
<comment type="caution">
    <text evidence="8">The sequence shown here is derived from an EMBL/GenBank/DDBJ whole genome shotgun (WGS) entry which is preliminary data.</text>
</comment>
<feature type="transmembrane region" description="Helical" evidence="6">
    <location>
        <begin position="261"/>
        <end position="278"/>
    </location>
</feature>
<feature type="transmembrane region" description="Helical" evidence="6">
    <location>
        <begin position="371"/>
        <end position="395"/>
    </location>
</feature>
<evidence type="ECO:0000256" key="1">
    <source>
        <dbReference type="ARBA" id="ARBA00004141"/>
    </source>
</evidence>
<keyword evidence="5 6" id="KW-0472">Membrane</keyword>
<dbReference type="EMBL" id="JBHSOZ010000003">
    <property type="protein sequence ID" value="MFC5711900.1"/>
    <property type="molecule type" value="Genomic_DNA"/>
</dbReference>
<feature type="transmembrane region" description="Helical" evidence="6">
    <location>
        <begin position="145"/>
        <end position="164"/>
    </location>
</feature>
<feature type="domain" description="Cytochrome c assembly protein" evidence="7">
    <location>
        <begin position="74"/>
        <end position="200"/>
    </location>
</feature>
<dbReference type="PANTHER" id="PTHR30071:SF1">
    <property type="entry name" value="CYTOCHROME B_B6 PROTEIN-RELATED"/>
    <property type="match status" value="1"/>
</dbReference>
<feature type="transmembrane region" description="Helical" evidence="6">
    <location>
        <begin position="79"/>
        <end position="98"/>
    </location>
</feature>